<dbReference type="PANTHER" id="PTHR31181:SF67">
    <property type="entry name" value="PROLAMIN-LIKE PROTEIN (DUF1278)"/>
    <property type="match status" value="1"/>
</dbReference>
<gene>
    <name evidence="4" type="ORF">Tsubulata_009317</name>
</gene>
<reference evidence="4" key="2">
    <citation type="journal article" date="2023" name="Plants (Basel)">
        <title>Annotation of the Turnera subulata (Passifloraceae) Draft Genome Reveals the S-Locus Evolved after the Divergence of Turneroideae from Passifloroideae in a Stepwise Manner.</title>
        <authorList>
            <person name="Henning P.M."/>
            <person name="Roalson E.H."/>
            <person name="Mir W."/>
            <person name="McCubbin A.G."/>
            <person name="Shore J.S."/>
        </authorList>
    </citation>
    <scope>NUCLEOTIDE SEQUENCE</scope>
    <source>
        <strain evidence="4">F60SS</strain>
    </source>
</reference>
<evidence type="ECO:0000256" key="2">
    <source>
        <dbReference type="SAM" id="SignalP"/>
    </source>
</evidence>
<protein>
    <recommendedName>
        <fullName evidence="3">Prolamin-like domain-containing protein</fullName>
    </recommendedName>
</protein>
<dbReference type="GO" id="GO:2000008">
    <property type="term" value="P:regulation of protein localization to cell surface"/>
    <property type="evidence" value="ECO:0007669"/>
    <property type="project" value="TreeGrafter"/>
</dbReference>
<accession>A0A9Q0J0N6</accession>
<feature type="domain" description="Prolamin-like" evidence="3">
    <location>
        <begin position="50"/>
        <end position="98"/>
    </location>
</feature>
<name>A0A9Q0J0N6_9ROSI</name>
<evidence type="ECO:0000313" key="5">
    <source>
        <dbReference type="Proteomes" id="UP001141552"/>
    </source>
</evidence>
<feature type="chain" id="PRO_5040236112" description="Prolamin-like domain-containing protein" evidence="2">
    <location>
        <begin position="21"/>
        <end position="125"/>
    </location>
</feature>
<reference evidence="4" key="1">
    <citation type="submission" date="2022-02" db="EMBL/GenBank/DDBJ databases">
        <authorList>
            <person name="Henning P.M."/>
            <person name="McCubbin A.G."/>
            <person name="Shore J.S."/>
        </authorList>
    </citation>
    <scope>NUCLEOTIDE SEQUENCE</scope>
    <source>
        <strain evidence="4">F60SS</strain>
        <tissue evidence="4">Leaves</tissue>
    </source>
</reference>
<dbReference type="EMBL" id="JAKUCV010007382">
    <property type="protein sequence ID" value="KAJ4823697.1"/>
    <property type="molecule type" value="Genomic_DNA"/>
</dbReference>
<dbReference type="GO" id="GO:0009567">
    <property type="term" value="P:double fertilization forming a zygote and endosperm"/>
    <property type="evidence" value="ECO:0007669"/>
    <property type="project" value="TreeGrafter"/>
</dbReference>
<feature type="signal peptide" evidence="2">
    <location>
        <begin position="1"/>
        <end position="20"/>
    </location>
</feature>
<dbReference type="GO" id="GO:0031982">
    <property type="term" value="C:vesicle"/>
    <property type="evidence" value="ECO:0007669"/>
    <property type="project" value="TreeGrafter"/>
</dbReference>
<sequence length="125" mass="13688">MVSFLLIAKCITLLIQPGLGYHHDDDAPKMPTVRGFPGLEAGSPQNLVRCWKSVPHVPLCEIQMYLFLGRGDQIGPECCRAILSVTDRCWAKIFPGNPTFIPRQPKHACYTVLVGAAAEVPSGEN</sequence>
<dbReference type="Proteomes" id="UP001141552">
    <property type="component" value="Unassembled WGS sequence"/>
</dbReference>
<dbReference type="Pfam" id="PF05617">
    <property type="entry name" value="Prolamin_like"/>
    <property type="match status" value="1"/>
</dbReference>
<comment type="caution">
    <text evidence="4">The sequence shown here is derived from an EMBL/GenBank/DDBJ whole genome shotgun (WGS) entry which is preliminary data.</text>
</comment>
<proteinExistence type="predicted"/>
<dbReference type="InterPro" id="IPR008502">
    <property type="entry name" value="Prolamin-like"/>
</dbReference>
<dbReference type="OrthoDB" id="1862203at2759"/>
<dbReference type="PANTHER" id="PTHR31181">
    <property type="entry name" value="EGG CELL-SECRETED PROTEIN 1.4"/>
    <property type="match status" value="1"/>
</dbReference>
<evidence type="ECO:0000256" key="1">
    <source>
        <dbReference type="ARBA" id="ARBA00022729"/>
    </source>
</evidence>
<dbReference type="AlphaFoldDB" id="A0A9Q0J0N6"/>
<keyword evidence="1 2" id="KW-0732">Signal</keyword>
<dbReference type="GO" id="GO:0005576">
    <property type="term" value="C:extracellular region"/>
    <property type="evidence" value="ECO:0007669"/>
    <property type="project" value="TreeGrafter"/>
</dbReference>
<dbReference type="GO" id="GO:0080155">
    <property type="term" value="P:regulation of double fertilization forming a zygote and endosperm"/>
    <property type="evidence" value="ECO:0007669"/>
    <property type="project" value="TreeGrafter"/>
</dbReference>
<keyword evidence="5" id="KW-1185">Reference proteome</keyword>
<organism evidence="4 5">
    <name type="scientific">Turnera subulata</name>
    <dbReference type="NCBI Taxonomy" id="218843"/>
    <lineage>
        <taxon>Eukaryota</taxon>
        <taxon>Viridiplantae</taxon>
        <taxon>Streptophyta</taxon>
        <taxon>Embryophyta</taxon>
        <taxon>Tracheophyta</taxon>
        <taxon>Spermatophyta</taxon>
        <taxon>Magnoliopsida</taxon>
        <taxon>eudicotyledons</taxon>
        <taxon>Gunneridae</taxon>
        <taxon>Pentapetalae</taxon>
        <taxon>rosids</taxon>
        <taxon>fabids</taxon>
        <taxon>Malpighiales</taxon>
        <taxon>Passifloraceae</taxon>
        <taxon>Turnera</taxon>
    </lineage>
</organism>
<evidence type="ECO:0000259" key="3">
    <source>
        <dbReference type="Pfam" id="PF05617"/>
    </source>
</evidence>
<evidence type="ECO:0000313" key="4">
    <source>
        <dbReference type="EMBL" id="KAJ4823697.1"/>
    </source>
</evidence>